<comment type="caution">
    <text evidence="6">The sequence shown here is derived from an EMBL/GenBank/DDBJ whole genome shotgun (WGS) entry which is preliminary data.</text>
</comment>
<dbReference type="NCBIfam" id="TIGR01557">
    <property type="entry name" value="myb_SHAQKYF"/>
    <property type="match status" value="1"/>
</dbReference>
<evidence type="ECO:0000313" key="6">
    <source>
        <dbReference type="EMBL" id="KAK4770147.1"/>
    </source>
</evidence>
<evidence type="ECO:0000259" key="5">
    <source>
        <dbReference type="PROSITE" id="PS51294"/>
    </source>
</evidence>
<dbReference type="GO" id="GO:0005634">
    <property type="term" value="C:nucleus"/>
    <property type="evidence" value="ECO:0007669"/>
    <property type="project" value="UniProtKB-SubCell"/>
</dbReference>
<evidence type="ECO:0000256" key="2">
    <source>
        <dbReference type="ARBA" id="ARBA00023015"/>
    </source>
</evidence>
<organism evidence="6 7">
    <name type="scientific">Trapa incisa</name>
    <dbReference type="NCBI Taxonomy" id="236973"/>
    <lineage>
        <taxon>Eukaryota</taxon>
        <taxon>Viridiplantae</taxon>
        <taxon>Streptophyta</taxon>
        <taxon>Embryophyta</taxon>
        <taxon>Tracheophyta</taxon>
        <taxon>Spermatophyta</taxon>
        <taxon>Magnoliopsida</taxon>
        <taxon>eudicotyledons</taxon>
        <taxon>Gunneridae</taxon>
        <taxon>Pentapetalae</taxon>
        <taxon>rosids</taxon>
        <taxon>malvids</taxon>
        <taxon>Myrtales</taxon>
        <taxon>Lythraceae</taxon>
        <taxon>Trapa</taxon>
    </lineage>
</organism>
<dbReference type="GO" id="GO:0003700">
    <property type="term" value="F:DNA-binding transcription factor activity"/>
    <property type="evidence" value="ECO:0007669"/>
    <property type="project" value="InterPro"/>
</dbReference>
<dbReference type="AlphaFoldDB" id="A0AAN7QJY8"/>
<evidence type="ECO:0000256" key="1">
    <source>
        <dbReference type="ARBA" id="ARBA00004123"/>
    </source>
</evidence>
<dbReference type="Pfam" id="PF00249">
    <property type="entry name" value="Myb_DNA-binding"/>
    <property type="match status" value="1"/>
</dbReference>
<dbReference type="SUPFAM" id="SSF46689">
    <property type="entry name" value="Homeodomain-like"/>
    <property type="match status" value="1"/>
</dbReference>
<reference evidence="6 7" key="1">
    <citation type="journal article" date="2023" name="Hortic Res">
        <title>Pangenome of water caltrop reveals structural variations and asymmetric subgenome divergence after allopolyploidization.</title>
        <authorList>
            <person name="Zhang X."/>
            <person name="Chen Y."/>
            <person name="Wang L."/>
            <person name="Yuan Y."/>
            <person name="Fang M."/>
            <person name="Shi L."/>
            <person name="Lu R."/>
            <person name="Comes H.P."/>
            <person name="Ma Y."/>
            <person name="Chen Y."/>
            <person name="Huang G."/>
            <person name="Zhou Y."/>
            <person name="Zheng Z."/>
            <person name="Qiu Y."/>
        </authorList>
    </citation>
    <scope>NUCLEOTIDE SEQUENCE [LARGE SCALE GENOMIC DNA]</scope>
    <source>
        <tissue evidence="6">Roots</tissue>
    </source>
</reference>
<dbReference type="InterPro" id="IPR046955">
    <property type="entry name" value="PHR1-like"/>
</dbReference>
<dbReference type="PROSITE" id="PS51294">
    <property type="entry name" value="HTH_MYB"/>
    <property type="match status" value="1"/>
</dbReference>
<proteinExistence type="predicted"/>
<dbReference type="PANTHER" id="PTHR31314:SF113">
    <property type="entry name" value="MYB FAMILY TRANSCRIPTION FACTOR MPH1"/>
    <property type="match status" value="1"/>
</dbReference>
<protein>
    <recommendedName>
        <fullName evidence="5">HTH myb-type domain-containing protein</fullName>
    </recommendedName>
</protein>
<sequence>MTISLSTTKKTASRRLTSVRQYRKSDHPRLRWTPELHSQFLEAVDLLGGKDTATPKRILQTMRREGLRISHIKSHLQMYRSSGKYCSESGIGTHPNPMLEDGRYIISSNFLEIARSCQQLGEEIRFRMGDDYSGMHFLQGTAVSFTNQNWPSLRKQGIDINIELQKENGDNEEWSQNCELSLSFNSSSLGQSREEKDQSSSWAQHLEDGHFLLPSQSVSTHINLDLNI</sequence>
<dbReference type="Proteomes" id="UP001345219">
    <property type="component" value="Chromosome 24"/>
</dbReference>
<dbReference type="InterPro" id="IPR017930">
    <property type="entry name" value="Myb_dom"/>
</dbReference>
<evidence type="ECO:0000256" key="3">
    <source>
        <dbReference type="ARBA" id="ARBA00023163"/>
    </source>
</evidence>
<comment type="subcellular location">
    <subcellularLocation>
        <location evidence="1">Nucleus</location>
    </subcellularLocation>
</comment>
<dbReference type="FunFam" id="1.10.10.60:FF:000007">
    <property type="entry name" value="Two-component response regulator"/>
    <property type="match status" value="1"/>
</dbReference>
<keyword evidence="2" id="KW-0805">Transcription regulation</keyword>
<keyword evidence="7" id="KW-1185">Reference proteome</keyword>
<feature type="domain" description="HTH myb-type" evidence="5">
    <location>
        <begin position="24"/>
        <end position="84"/>
    </location>
</feature>
<dbReference type="Gene3D" id="1.10.10.60">
    <property type="entry name" value="Homeodomain-like"/>
    <property type="match status" value="1"/>
</dbReference>
<dbReference type="InterPro" id="IPR001005">
    <property type="entry name" value="SANT/Myb"/>
</dbReference>
<keyword evidence="3" id="KW-0804">Transcription</keyword>
<gene>
    <name evidence="6" type="ORF">SAY87_030679</name>
</gene>
<evidence type="ECO:0000313" key="7">
    <source>
        <dbReference type="Proteomes" id="UP001345219"/>
    </source>
</evidence>
<accession>A0AAN7QJY8</accession>
<dbReference type="PANTHER" id="PTHR31314">
    <property type="entry name" value="MYB FAMILY TRANSCRIPTION FACTOR PHL7-LIKE"/>
    <property type="match status" value="1"/>
</dbReference>
<evidence type="ECO:0000256" key="4">
    <source>
        <dbReference type="ARBA" id="ARBA00023242"/>
    </source>
</evidence>
<dbReference type="EMBL" id="JAXIOK010000005">
    <property type="protein sequence ID" value="KAK4770147.1"/>
    <property type="molecule type" value="Genomic_DNA"/>
</dbReference>
<dbReference type="GO" id="GO:0003677">
    <property type="term" value="F:DNA binding"/>
    <property type="evidence" value="ECO:0007669"/>
    <property type="project" value="InterPro"/>
</dbReference>
<keyword evidence="4" id="KW-0539">Nucleus</keyword>
<dbReference type="InterPro" id="IPR006447">
    <property type="entry name" value="Myb_dom_plants"/>
</dbReference>
<name>A0AAN7QJY8_9MYRT</name>
<dbReference type="InterPro" id="IPR009057">
    <property type="entry name" value="Homeodomain-like_sf"/>
</dbReference>